<dbReference type="SUPFAM" id="SSF52777">
    <property type="entry name" value="CoA-dependent acyltransferases"/>
    <property type="match status" value="9"/>
</dbReference>
<dbReference type="PANTHER" id="PTHR45527">
    <property type="entry name" value="NONRIBOSOMAL PEPTIDE SYNTHETASE"/>
    <property type="match status" value="1"/>
</dbReference>
<keyword evidence="3" id="KW-0436">Ligase</keyword>
<dbReference type="FunFam" id="3.30.300.30:FF:000015">
    <property type="entry name" value="Nonribosomal peptide synthase SidD"/>
    <property type="match status" value="3"/>
</dbReference>
<comment type="similarity">
    <text evidence="5">Belongs to the NRP synthetase family.</text>
</comment>
<dbReference type="FunFam" id="3.40.50.12780:FF:000014">
    <property type="entry name" value="Nonribosomal peptide synthetase 1"/>
    <property type="match status" value="1"/>
</dbReference>
<dbReference type="InterPro" id="IPR042099">
    <property type="entry name" value="ANL_N_sf"/>
</dbReference>
<feature type="domain" description="Carrier" evidence="6">
    <location>
        <begin position="762"/>
        <end position="836"/>
    </location>
</feature>
<dbReference type="SMART" id="SM00823">
    <property type="entry name" value="PKS_PP"/>
    <property type="match status" value="2"/>
</dbReference>
<dbReference type="Gene3D" id="3.30.559.10">
    <property type="entry name" value="Chloramphenicol acetyltransferase-like domain"/>
    <property type="match status" value="4"/>
</dbReference>
<evidence type="ECO:0000313" key="8">
    <source>
        <dbReference type="Proteomes" id="UP000053475"/>
    </source>
</evidence>
<dbReference type="SUPFAM" id="SSF56801">
    <property type="entry name" value="Acetyl-CoA synthetase-like"/>
    <property type="match status" value="3"/>
</dbReference>
<evidence type="ECO:0000313" key="7">
    <source>
        <dbReference type="EMBL" id="KIA75688.1"/>
    </source>
</evidence>
<dbReference type="Pfam" id="PF00668">
    <property type="entry name" value="Condensation"/>
    <property type="match status" value="5"/>
</dbReference>
<feature type="domain" description="Carrier" evidence="6">
    <location>
        <begin position="3381"/>
        <end position="3460"/>
    </location>
</feature>
<dbReference type="Gene3D" id="3.40.50.12780">
    <property type="entry name" value="N-terminal domain of ligase-like"/>
    <property type="match status" value="3"/>
</dbReference>
<dbReference type="GO" id="GO:0031177">
    <property type="term" value="F:phosphopantetheine binding"/>
    <property type="evidence" value="ECO:0007669"/>
    <property type="project" value="InterPro"/>
</dbReference>
<dbReference type="GO" id="GO:0043041">
    <property type="term" value="P:amino acid activation for nonribosomal peptide biosynthetic process"/>
    <property type="evidence" value="ECO:0007669"/>
    <property type="project" value="TreeGrafter"/>
</dbReference>
<dbReference type="InterPro" id="IPR020845">
    <property type="entry name" value="AMP-binding_CS"/>
</dbReference>
<dbReference type="FunFam" id="1.10.1200.10:FF:000005">
    <property type="entry name" value="Nonribosomal peptide synthetase 1"/>
    <property type="match status" value="1"/>
</dbReference>
<dbReference type="Gene3D" id="1.10.1200.10">
    <property type="entry name" value="ACP-like"/>
    <property type="match status" value="3"/>
</dbReference>
<dbReference type="PANTHER" id="PTHR45527:SF16">
    <property type="entry name" value="NONRIBOSOMAL PEPTIDE SYNTHASE ATNA-RELATED"/>
    <property type="match status" value="1"/>
</dbReference>
<dbReference type="GO" id="GO:0016874">
    <property type="term" value="F:ligase activity"/>
    <property type="evidence" value="ECO:0007669"/>
    <property type="project" value="UniProtKB-KW"/>
</dbReference>
<dbReference type="FunFam" id="3.30.559.30:FF:000002">
    <property type="entry name" value="Nonribosomal peptide synthase Pes1"/>
    <property type="match status" value="1"/>
</dbReference>
<dbReference type="PROSITE" id="PS00455">
    <property type="entry name" value="AMP_BINDING"/>
    <property type="match status" value="3"/>
</dbReference>
<dbReference type="InterPro" id="IPR010071">
    <property type="entry name" value="AA_adenyl_dom"/>
</dbReference>
<dbReference type="InterPro" id="IPR000873">
    <property type="entry name" value="AMP-dep_synth/lig_dom"/>
</dbReference>
<dbReference type="GO" id="GO:0044550">
    <property type="term" value="P:secondary metabolite biosynthetic process"/>
    <property type="evidence" value="ECO:0007669"/>
    <property type="project" value="TreeGrafter"/>
</dbReference>
<organism evidence="7 8">
    <name type="scientific">Aspergillus ustus</name>
    <dbReference type="NCBI Taxonomy" id="40382"/>
    <lineage>
        <taxon>Eukaryota</taxon>
        <taxon>Fungi</taxon>
        <taxon>Dikarya</taxon>
        <taxon>Ascomycota</taxon>
        <taxon>Pezizomycotina</taxon>
        <taxon>Eurotiomycetes</taxon>
        <taxon>Eurotiomycetidae</taxon>
        <taxon>Eurotiales</taxon>
        <taxon>Aspergillaceae</taxon>
        <taxon>Aspergillus</taxon>
        <taxon>Aspergillus subgen. Nidulantes</taxon>
    </lineage>
</organism>
<dbReference type="Pfam" id="PF00501">
    <property type="entry name" value="AMP-binding"/>
    <property type="match status" value="3"/>
</dbReference>
<keyword evidence="1" id="KW-0596">Phosphopantetheine</keyword>
<dbReference type="FunFam" id="3.30.559.30:FF:000003">
    <property type="entry name" value="Nonribosomal peptide synthase SidD"/>
    <property type="match status" value="1"/>
</dbReference>
<evidence type="ECO:0000256" key="5">
    <source>
        <dbReference type="ARBA" id="ARBA00029454"/>
    </source>
</evidence>
<dbReference type="Gene3D" id="3.30.300.30">
    <property type="match status" value="3"/>
</dbReference>
<name>A0A0C1E6G4_ASPUT</name>
<reference evidence="7 8" key="1">
    <citation type="submission" date="2014-11" db="EMBL/GenBank/DDBJ databases">
        <title>Genomics derived discovery of secondary metabolites biosynthetic gene clusters in Aspergillus ustus.</title>
        <authorList>
            <person name="Pi B."/>
            <person name="Dai F."/>
            <person name="Song X."/>
            <person name="Zhu C."/>
            <person name="Li H."/>
            <person name="Yu D."/>
        </authorList>
    </citation>
    <scope>NUCLEOTIDE SEQUENCE [LARGE SCALE GENOMIC DNA]</scope>
    <source>
        <strain evidence="7 8">3.3904</strain>
    </source>
</reference>
<evidence type="ECO:0000256" key="2">
    <source>
        <dbReference type="ARBA" id="ARBA00022553"/>
    </source>
</evidence>
<comment type="caution">
    <text evidence="7">The sequence shown here is derived from an EMBL/GenBank/DDBJ whole genome shotgun (WGS) entry which is preliminary data.</text>
</comment>
<dbReference type="CDD" id="cd05918">
    <property type="entry name" value="A_NRPS_SidN3_like"/>
    <property type="match status" value="3"/>
</dbReference>
<evidence type="ECO:0000256" key="4">
    <source>
        <dbReference type="ARBA" id="ARBA00022737"/>
    </source>
</evidence>
<dbReference type="PROSITE" id="PS50075">
    <property type="entry name" value="CARRIER"/>
    <property type="match status" value="3"/>
</dbReference>
<dbReference type="InterPro" id="IPR006162">
    <property type="entry name" value="Ppantetheine_attach_site"/>
</dbReference>
<evidence type="ECO:0000256" key="1">
    <source>
        <dbReference type="ARBA" id="ARBA00022450"/>
    </source>
</evidence>
<dbReference type="PROSITE" id="PS00012">
    <property type="entry name" value="PHOSPHOPANTETHEINE"/>
    <property type="match status" value="2"/>
</dbReference>
<feature type="domain" description="Carrier" evidence="6">
    <location>
        <begin position="1847"/>
        <end position="1925"/>
    </location>
</feature>
<keyword evidence="2" id="KW-0597">Phosphoprotein</keyword>
<dbReference type="Pfam" id="PF00550">
    <property type="entry name" value="PP-binding"/>
    <property type="match status" value="3"/>
</dbReference>
<dbReference type="InterPro" id="IPR045851">
    <property type="entry name" value="AMP-bd_C_sf"/>
</dbReference>
<dbReference type="NCBIfam" id="TIGR01733">
    <property type="entry name" value="AA-adenyl-dom"/>
    <property type="match status" value="3"/>
</dbReference>
<dbReference type="InterPro" id="IPR009081">
    <property type="entry name" value="PP-bd_ACP"/>
</dbReference>
<evidence type="ECO:0000256" key="3">
    <source>
        <dbReference type="ARBA" id="ARBA00022598"/>
    </source>
</evidence>
<protein>
    <submittedName>
        <fullName evidence="7">Nonribosomal peptide synthase</fullName>
    </submittedName>
</protein>
<dbReference type="CDD" id="cd19542">
    <property type="entry name" value="CT_NRPS-like"/>
    <property type="match status" value="2"/>
</dbReference>
<dbReference type="NCBIfam" id="NF003417">
    <property type="entry name" value="PRK04813.1"/>
    <property type="match status" value="3"/>
</dbReference>
<evidence type="ECO:0000259" key="6">
    <source>
        <dbReference type="PROSITE" id="PS50075"/>
    </source>
</evidence>
<dbReference type="GO" id="GO:0005737">
    <property type="term" value="C:cytoplasm"/>
    <property type="evidence" value="ECO:0007669"/>
    <property type="project" value="TreeGrafter"/>
</dbReference>
<dbReference type="InterPro" id="IPR001242">
    <property type="entry name" value="Condensation_dom"/>
</dbReference>
<dbReference type="Proteomes" id="UP000053475">
    <property type="component" value="Unassembled WGS sequence"/>
</dbReference>
<dbReference type="Gene3D" id="3.30.559.30">
    <property type="entry name" value="Nonribosomal peptide synthetase, condensation domain"/>
    <property type="match status" value="4"/>
</dbReference>
<gene>
    <name evidence="7" type="ORF">HK57_00503</name>
</gene>
<dbReference type="EMBL" id="JOMC01000058">
    <property type="protein sequence ID" value="KIA75688.1"/>
    <property type="molecule type" value="Genomic_DNA"/>
</dbReference>
<dbReference type="InterPro" id="IPR020806">
    <property type="entry name" value="PKS_PP-bd"/>
</dbReference>
<dbReference type="CDD" id="cd19545">
    <property type="entry name" value="FUM14_C_NRPS-like"/>
    <property type="match status" value="1"/>
</dbReference>
<dbReference type="SUPFAM" id="SSF47336">
    <property type="entry name" value="ACP-like"/>
    <property type="match status" value="3"/>
</dbReference>
<keyword evidence="8" id="KW-1185">Reference proteome</keyword>
<proteinExistence type="inferred from homology"/>
<dbReference type="InterPro" id="IPR036736">
    <property type="entry name" value="ACP-like_sf"/>
</dbReference>
<sequence>MAIEDAAKPDEPTWVCLFPRLTGEPPGKGTRETTHFDPMTNSLLDKCSKQFHVAPHLVLAAVWAAVLRQYTEMDNPGFVMVQPSREGHNNYTAEGYSTQLDHDAIVQKYMRDTSWERFSLVQGTYMYNTALVIGDEQDLPTESVDISIMLQLEQQPPALSLAYTTQVVSTVFAEVVASAISQSIYHLQREPNVLLKDLDLSSPLSAEMVRSWQGCASISTKHDFMFEVIARQAAQRPNAVAVDAWDVRWTYQELEKASSQLAFQLQTRGVGTGVQVLMCFEKTGYAVLAMLAVNKTGGSFVPCDPSYPAERRRQILRRIHASVALTSPECGDLFSDETGLDVVTVPGCAMAPSIPKTVPKSCLSPTSPAYILYTSGSTGEPKGCEITHAAFASIAEHAEALQLSPTTRSLQFASFSFGMAIIEIFCTLAAGGVVCMLSADQRSNSLAHTMTEMKVNWAFMTPTVLSSLQPQDLPYLHDLFIAGEAMSEGHVRTWGSSVHVHQAYGLTEWSGIFAISDRMTVSHERATIGRPVNGLGWLVDPLNQDRLVPVGAPGELVISGPSLASGYFEDPRRSKASFISPAWRRTSTDVEDRLYRTGDIMRYSMDGTLQYIRRKDSQVKIRGLRVELGEVESNLLPLIPEAKRVIATVWRPLEDSHQQLLVAFVLLRVSDATTIPLVRGAHACELQILDLTPAQSQGLRDAHHTLRSQLPGYMIPQHLIPVAAVPTTYTGKVDRRKLGALLNKISPSYLSQLAGQRSEYQQPANEREQLIHDMTCSILGLKSASMQDNFFNISGDSVAAMKMVRLASSNKVSLTVAKIFKYPVLKDMAAQIGQRNDEPAANPVGRFGLLLNATPTDVMREVAEQTHLDVAQVLNAYPCTPLQEGLCALSVRDQRAYKARIVCQVEPSVDISAVRQAWERIFEMNDILRTRLVASSSHGTIQAVMQENFQWDYAENLDEYSARVSKEPMGIGHRLVRACLLADPRTKTGPATLVLTLHHAICDRWSVGLLLEQLERQLGLTTKPVLEHHEFLPFIEHLADLASKHQEYWNSQFHGIEAQIFPELPSPYYDPVVNQTLTTQVVLPERNLRDKTVASHVRLALALAIAHHTCSDDIIFGATVSGRAALMSGIERMSGPTIATIPLRIALNRENTVAQSLSAIQAQSIETIPFEQAGLQNIRKYSSESDYACKFQTHLTIQPALCESFALLNVIEQGPATPGGFASYALCLECYLEGDEKRMKVMAAFDSNVISSPRVARFINHLEFVLHEIMKNPDQLLSSVSHINPSDMSQLWEWNTTLASKPKLQDSVHKVVQERAHETPAATAICAHDRIFTYRDLETRATHLAGELLRRGVRRRTLVPLLFEKSAWAIVSMLAVIKAGAGIVALDPSYPLGRSQAICEQVGSSFALCSKGLAITTQKLGCQPVVVSEEAPIWGHTIEAEELPPVGPSDILYLIFTSGSTGAPKGVIVEHGCFASSTAAYSPEIKLRSDSRMLQFCSFAFDCCFVEIFGTLMTGGCLCVPSDQDRTNNIHNAIRELQISHAVLTPSVARLVQLEPIPSLKVLMLAGEPVSASDVEYWSSRVYLVNGYGPSECAPISATQHNDGSNGIHARDIGRTTGCIGWVCDPRDHGILVPIGATGELILEGPNVGPGYFKNPSETESAFINSPPWLRALRKNTSRVYKTKDLVRYTEDGRLQYVGRIGHQVKIRGQRLDPSHVESQLLQHFGGAIKVAAVVATPGNANNSSSRAVLVGFILTDEDQTQESRVGDAVCAPASDSFSRRATSARLKLQKSLPEFMVPSLLIPLRFMPQTPSGKLDRLRLRQEITSRTWKELMQHETASGGESVEMPSTDAERELQMIWSRVLSIPPENVGVNQPFLTCGGDSITAMLVVTQARRGRLGLNITVDDIFNLHTISRLADHAATTSVPYQLSANGVGIAVDVPFPLSPIQHLFFSKNPQGSNRFSHNILLHLEQPVTLELLRHAGQNLAEKHPMLRARFSRDASGQWHQFVHGDVQGSVACRIHRLRTKSSVRRILAQSREGLDILAGPVFSLDLIQIDGRQSIFALAHHLVIDMVSWPVLLADLEVSLRGGSVQSLPSTSYQTWCRILAESTSSLSLPPVESIDSKEITSFWGVSDNLNVIGLTSEKVLNIDGTITNAVLGKANDAFGTQPVELIHAAILHAFITTFPSRKAPAIYSEGHGREPGEDTTVDITSTVGWFTSIAPVCVQPKGPACDLSMVVRQVKDARRQSPRNGLEAFTANYYNSNNMQVDPAHTMEITFNYGGRYHQQLEQTCDLFSIEPLQNLGIFDAAHSVARWSFVDINAFVHDEELNLAFTFPKGCSQAQVLGPWMNNIRNALRRMASEFVEYPRSFTMTDFSCLNLSYEELDALRSRLTVAGIHPENVEDIYPCAPIQRGILLSRARNPDLYHIAMTWVVKPPYSSAPPSAERARSAITQVIARHAFLRTYFTVTESEDSMYDQVVVREMRPEIPVTYSEKSAQQALSKADETFRPSTECPYRFSILVSGDKRVYIRLDITHALVDAHTLEILERELCLAYDGKLGVDKAPCYSSYISFLRSQDREADRGFWQQYLAGSQSCLFPALTGHCAKEPDSHRDLVFEIGNVDRLRTYCKSRSVTVANVFSLAWALILRAYVGETDVCFGFLVSGRELPFAGASDVGGPLINMLTTRLRLAGDARLCELLQGVQADFLACRRHQTYPIGDIIHDQGSSESFKVNTALSVQRVLEDETPSTGTAMSLVHRQDPSEYAIAMNVEIEKDRIVCHFRYWLSNLSDAQASLVASSFDQAVSQIVSNDQATPSEVNLLSPHHRDLIWNWNGSLASPGPACVHEIIRQRVVESPSSPAVVTTEGALSYGTLETLSDRLAHYLVQIGVVSEMIVPCCFDKGTWTVVAVLAVLKAGGAFALMDTMQPDHRLESICADANSPIILASVRQAPRCAKFGKKVVAIGGNDDDRWNRPLLRSKHFVHQQQPNSKNAMFVVYTSGSTGKPKGVIIEHGSFHAMIQAQSPLWYMTATARLMQFASYAFDASVLEMLLPLMLGATTCILTEVERRDHLRESIVQLGVTHAFLTPSVARLLSPAMVPNLAVLICVGEPMTQLDLDEWANDVRLINAYGPAECTIGAITQPIVTTTSRPGDIGRPAGCAAWVVDLENSQCLVPIGAVGELIIEGPTVGRGYLNNPQATAAAFLSRPSWLRDLRGDTRIYKTGDLVRYGPDGQLYISGRKDTQVKIRGQRIELGEIEYQVHCAFKDVQDVIVEMVLVGPEDNKTPTLFALISGSHIGPMGDDPFLVPDETFKLQASSASASLFQKLPAYMVPSYFIPLSAIPVGPSGKADRKQLRRFLANLQGEQLKMYRPTGGSQRTVTSVQERVLHGIWCNVLGVELEDIGSDDNFFQIGGDSVNAMRVAAMARKASLNISVADIFAHPKLSSLSRLASTIATEHFEPVPFSLNPVSEMDGFNLFLQTRRGIPACAKIVDILPTSAAQAFFLERPTLHHFAFAIEGSVDVEKLHKACAAVYQSFSLLRTLFLKHQDQTVQVILDDVPVPFHHFVTDQPPARLLEVIRDADRENMPLYGQLPFAFILISHRDSLNHSLVCRAAHPQWDGLSVGQLFKSISDAYLGIDLIPTTPLSTLVHYRLRQQTVDPSLRFWRNYLRGATITRLTQLPPHKDLSQGTTIWENTNMRPSPLAPKGITMASVVKAAWALVLSQESKTNDIVFGQTVNGRNAPLPDIDMILGCCLNFAPVRIRLDQIGSISDLLSLVQNQYQQTVQHDEIELPTIIERCTPWARETDLHSIVQHQNIPLTHDLSLGRGLKTQFSLNGYFRPGKEVFIFTEPMGDILSVQLCVNPNVIGLERASGLHRRLVKLIGDLCYLDGGEAVEKLLKVV</sequence>
<accession>A0A0C1E6G4</accession>
<keyword evidence="4" id="KW-0677">Repeat</keyword>
<dbReference type="InterPro" id="IPR023213">
    <property type="entry name" value="CAT-like_dom_sf"/>
</dbReference>